<dbReference type="InterPro" id="IPR002110">
    <property type="entry name" value="Ankyrin_rpt"/>
</dbReference>
<dbReference type="EMBL" id="JAPUFD010000006">
    <property type="protein sequence ID" value="MDI1487948.1"/>
    <property type="molecule type" value="Genomic_DNA"/>
</dbReference>
<feature type="repeat" description="ANK" evidence="3">
    <location>
        <begin position="591"/>
        <end position="626"/>
    </location>
</feature>
<gene>
    <name evidence="4" type="ORF">OHK93_007222</name>
</gene>
<sequence length="658" mass="71943">MLVTGIDLARFRWVSCQLDTLKQCLSPSQVRQKLTSLPKNLEETYARILLELPEDYREDACTALRWLCYSERPLYLEELVEALILRPKNDPPFDPEDRLSDPYAVLQILPGLVYISIGKDSRVKVEEIRLAHFSTGKGVPLPVTRALSGGSAGGSGLEQADLNNNREVLPSPPVKGYTSLLFQDDLGSSLYYAAYFGLFQAVQCLLDHGVDPNSHLGFPTEDLDASEDLCIYGNPLCVAAYQGETKICKLLLRRGASIDVEGLDKRTPIWFAARAGQTSTVHLLLKSGARIDAGAGTEEWTTLGVAALWGHLDTMRILVDYGADVNAITYAENTALTWAAQEGRCNMIRFLLDCGADVEHPNNRGETPLICAAMSGNVDCVTLLREQGANLAARTRATGSTSLHKAVQRGHYAVIEKLVHLHADIESPDHKGRRPLHDASDEYTVKLLLELGADVNARDDDGKTFLHISASQASEDTVRLLLRYGANVNEEDSTGGTPLHGLTEVLAWRYEKPEQPSIRGSESIARLLLEHGANVHIKDNAGATPLHKAVGNKTRDGALDQPLSIDKKREFQSVIKLIIENGADIDAKDTKGATPLHNALQSVTEKTEGMVKLLLERGANVDSKDDAMLTPKDLAAQHGHERILAVLRSANLDPRLGS</sequence>
<feature type="repeat" description="ANK" evidence="3">
    <location>
        <begin position="398"/>
        <end position="430"/>
    </location>
</feature>
<evidence type="ECO:0000313" key="5">
    <source>
        <dbReference type="Proteomes" id="UP001161017"/>
    </source>
</evidence>
<comment type="caution">
    <text evidence="4">The sequence shown here is derived from an EMBL/GenBank/DDBJ whole genome shotgun (WGS) entry which is preliminary data.</text>
</comment>
<dbReference type="PROSITE" id="PS50088">
    <property type="entry name" value="ANK_REPEAT"/>
    <property type="match status" value="10"/>
</dbReference>
<keyword evidence="1" id="KW-0677">Repeat</keyword>
<keyword evidence="5" id="KW-1185">Reference proteome</keyword>
<evidence type="ECO:0000256" key="3">
    <source>
        <dbReference type="PROSITE-ProRule" id="PRU00023"/>
    </source>
</evidence>
<dbReference type="PANTHER" id="PTHR24180">
    <property type="entry name" value="CYCLIN-DEPENDENT KINASE INHIBITOR 2C-RELATED"/>
    <property type="match status" value="1"/>
</dbReference>
<dbReference type="PRINTS" id="PR01415">
    <property type="entry name" value="ANKYRIN"/>
</dbReference>
<dbReference type="InterPro" id="IPR051637">
    <property type="entry name" value="Ank_repeat_dom-contain_49"/>
</dbReference>
<dbReference type="PROSITE" id="PS50297">
    <property type="entry name" value="ANK_REP_REGION"/>
    <property type="match status" value="7"/>
</dbReference>
<dbReference type="Pfam" id="PF13637">
    <property type="entry name" value="Ank_4"/>
    <property type="match status" value="1"/>
</dbReference>
<reference evidence="4" key="1">
    <citation type="journal article" date="2023" name="Genome Biol. Evol.">
        <title>First Whole Genome Sequence and Flow Cytometry Genome Size Data for the Lichen-Forming Fungus Ramalina farinacea (Ascomycota).</title>
        <authorList>
            <person name="Llewellyn T."/>
            <person name="Mian S."/>
            <person name="Hill R."/>
            <person name="Leitch I.J."/>
            <person name="Gaya E."/>
        </authorList>
    </citation>
    <scope>NUCLEOTIDE SEQUENCE</scope>
    <source>
        <strain evidence="4">LIQ254RAFAR</strain>
    </source>
</reference>
<name>A0AA43QK26_9LECA</name>
<proteinExistence type="predicted"/>
<dbReference type="Pfam" id="PF12796">
    <property type="entry name" value="Ank_2"/>
    <property type="match status" value="4"/>
</dbReference>
<evidence type="ECO:0000313" key="4">
    <source>
        <dbReference type="EMBL" id="MDI1487948.1"/>
    </source>
</evidence>
<feature type="repeat" description="ANK" evidence="3">
    <location>
        <begin position="331"/>
        <end position="363"/>
    </location>
</feature>
<keyword evidence="2 3" id="KW-0040">ANK repeat</keyword>
<dbReference type="PANTHER" id="PTHR24180:SF45">
    <property type="entry name" value="POLY [ADP-RIBOSE] POLYMERASE TANKYRASE"/>
    <property type="match status" value="1"/>
</dbReference>
<dbReference type="SMART" id="SM00248">
    <property type="entry name" value="ANK"/>
    <property type="match status" value="13"/>
</dbReference>
<dbReference type="Gene3D" id="1.25.40.20">
    <property type="entry name" value="Ankyrin repeat-containing domain"/>
    <property type="match status" value="4"/>
</dbReference>
<protein>
    <submittedName>
        <fullName evidence="4">Uncharacterized protein</fullName>
    </submittedName>
</protein>
<feature type="repeat" description="ANK" evidence="3">
    <location>
        <begin position="234"/>
        <end position="263"/>
    </location>
</feature>
<evidence type="ECO:0000256" key="2">
    <source>
        <dbReference type="ARBA" id="ARBA00023043"/>
    </source>
</evidence>
<feature type="repeat" description="ANK" evidence="3">
    <location>
        <begin position="541"/>
        <end position="590"/>
    </location>
</feature>
<organism evidence="4 5">
    <name type="scientific">Ramalina farinacea</name>
    <dbReference type="NCBI Taxonomy" id="258253"/>
    <lineage>
        <taxon>Eukaryota</taxon>
        <taxon>Fungi</taxon>
        <taxon>Dikarya</taxon>
        <taxon>Ascomycota</taxon>
        <taxon>Pezizomycotina</taxon>
        <taxon>Lecanoromycetes</taxon>
        <taxon>OSLEUM clade</taxon>
        <taxon>Lecanoromycetidae</taxon>
        <taxon>Lecanorales</taxon>
        <taxon>Lecanorineae</taxon>
        <taxon>Ramalinaceae</taxon>
        <taxon>Ramalina</taxon>
    </lineage>
</organism>
<feature type="repeat" description="ANK" evidence="3">
    <location>
        <begin position="431"/>
        <end position="460"/>
    </location>
</feature>
<feature type="repeat" description="ANK" evidence="3">
    <location>
        <begin position="264"/>
        <end position="296"/>
    </location>
</feature>
<dbReference type="Proteomes" id="UP001161017">
    <property type="component" value="Unassembled WGS sequence"/>
</dbReference>
<feature type="repeat" description="ANK" evidence="3">
    <location>
        <begin position="364"/>
        <end position="396"/>
    </location>
</feature>
<dbReference type="AlphaFoldDB" id="A0AA43QK26"/>
<dbReference type="InterPro" id="IPR036770">
    <property type="entry name" value="Ankyrin_rpt-contain_sf"/>
</dbReference>
<evidence type="ECO:0000256" key="1">
    <source>
        <dbReference type="ARBA" id="ARBA00022737"/>
    </source>
</evidence>
<feature type="repeat" description="ANK" evidence="3">
    <location>
        <begin position="461"/>
        <end position="493"/>
    </location>
</feature>
<feature type="repeat" description="ANK" evidence="3">
    <location>
        <begin position="298"/>
        <end position="330"/>
    </location>
</feature>
<dbReference type="SUPFAM" id="SSF48403">
    <property type="entry name" value="Ankyrin repeat"/>
    <property type="match status" value="1"/>
</dbReference>
<accession>A0AA43QK26</accession>